<dbReference type="KEGG" id="lnn:F0161_09285"/>
<accession>A0A5P1X5R5</accession>
<keyword evidence="3" id="KW-1185">Reference proteome</keyword>
<dbReference type="RefSeq" id="WP_150204392.1">
    <property type="nucleotide sequence ID" value="NZ_CP043939.1"/>
</dbReference>
<evidence type="ECO:0000256" key="1">
    <source>
        <dbReference type="SAM" id="MobiDB-lite"/>
    </source>
</evidence>
<dbReference type="AlphaFoldDB" id="A0A5P1X5R5"/>
<dbReference type="PROSITE" id="PS51257">
    <property type="entry name" value="PROKAR_LIPOPROTEIN"/>
    <property type="match status" value="1"/>
</dbReference>
<sequence>MGENRVKVVLMVGVSLLILTGCGTQGSTNNTNKSSQTSTSTTNKNSANVSSSAKAASESKSTTLWNDTKDNELQNFINQLVPCQ</sequence>
<reference evidence="2 3" key="1">
    <citation type="submission" date="2019-09" db="EMBL/GenBank/DDBJ databases">
        <title>Complete Genome Sequence of Lactobacillus nenjiangensis SH-Y15, isolated from sauerkraut.</title>
        <authorList>
            <person name="Yang H."/>
        </authorList>
    </citation>
    <scope>NUCLEOTIDE SEQUENCE [LARGE SCALE GENOMIC DNA]</scope>
    <source>
        <strain evidence="2 3">SH-Y15</strain>
    </source>
</reference>
<organism evidence="2 3">
    <name type="scientific">Paucilactobacillus nenjiangensis</name>
    <dbReference type="NCBI Taxonomy" id="1296540"/>
    <lineage>
        <taxon>Bacteria</taxon>
        <taxon>Bacillati</taxon>
        <taxon>Bacillota</taxon>
        <taxon>Bacilli</taxon>
        <taxon>Lactobacillales</taxon>
        <taxon>Lactobacillaceae</taxon>
        <taxon>Paucilactobacillus</taxon>
    </lineage>
</organism>
<protein>
    <submittedName>
        <fullName evidence="2">Uncharacterized protein</fullName>
    </submittedName>
</protein>
<proteinExistence type="predicted"/>
<evidence type="ECO:0000313" key="2">
    <source>
        <dbReference type="EMBL" id="QER68019.1"/>
    </source>
</evidence>
<feature type="region of interest" description="Disordered" evidence="1">
    <location>
        <begin position="22"/>
        <end position="68"/>
    </location>
</feature>
<dbReference type="Proteomes" id="UP000325295">
    <property type="component" value="Chromosome"/>
</dbReference>
<dbReference type="EMBL" id="CP043939">
    <property type="protein sequence ID" value="QER68019.1"/>
    <property type="molecule type" value="Genomic_DNA"/>
</dbReference>
<evidence type="ECO:0000313" key="3">
    <source>
        <dbReference type="Proteomes" id="UP000325295"/>
    </source>
</evidence>
<gene>
    <name evidence="2" type="ORF">F0161_09285</name>
</gene>
<feature type="compositionally biased region" description="Low complexity" evidence="1">
    <location>
        <begin position="27"/>
        <end position="63"/>
    </location>
</feature>
<name>A0A5P1X5R5_9LACO</name>